<evidence type="ECO:0000256" key="2">
    <source>
        <dbReference type="ARBA" id="ARBA00022527"/>
    </source>
</evidence>
<protein>
    <submittedName>
        <fullName evidence="9">Regulator of ime2</fullName>
    </submittedName>
</protein>
<dbReference type="PROSITE" id="PS00107">
    <property type="entry name" value="PROTEIN_KINASE_ATP"/>
    <property type="match status" value="1"/>
</dbReference>
<dbReference type="PANTHER" id="PTHR24057">
    <property type="entry name" value="GLYCOGEN SYNTHASE KINASE-3 ALPHA"/>
    <property type="match status" value="1"/>
</dbReference>
<keyword evidence="4 7" id="KW-0547">Nucleotide-binding</keyword>
<keyword evidence="3" id="KW-0808">Transferase</keyword>
<evidence type="ECO:0000313" key="10">
    <source>
        <dbReference type="Proteomes" id="UP000253551"/>
    </source>
</evidence>
<dbReference type="OrthoDB" id="272141at2759"/>
<dbReference type="Gene3D" id="3.30.200.20">
    <property type="entry name" value="Phosphorylase Kinase, domain 1"/>
    <property type="match status" value="1"/>
</dbReference>
<dbReference type="FunFam" id="3.30.200.20:FF:000009">
    <property type="entry name" value="Glycogen synthase kinase-3 beta"/>
    <property type="match status" value="1"/>
</dbReference>
<keyword evidence="10" id="KW-1185">Reference proteome</keyword>
<evidence type="ECO:0000256" key="5">
    <source>
        <dbReference type="ARBA" id="ARBA00022777"/>
    </source>
</evidence>
<dbReference type="GO" id="GO:0004674">
    <property type="term" value="F:protein serine/threonine kinase activity"/>
    <property type="evidence" value="ECO:0007669"/>
    <property type="project" value="UniProtKB-KW"/>
</dbReference>
<dbReference type="SUPFAM" id="SSF56112">
    <property type="entry name" value="Protein kinase-like (PK-like)"/>
    <property type="match status" value="1"/>
</dbReference>
<dbReference type="GO" id="GO:0005524">
    <property type="term" value="F:ATP binding"/>
    <property type="evidence" value="ECO:0007669"/>
    <property type="project" value="UniProtKB-UniRule"/>
</dbReference>
<dbReference type="GO" id="GO:0007165">
    <property type="term" value="P:signal transduction"/>
    <property type="evidence" value="ECO:0007669"/>
    <property type="project" value="TreeGrafter"/>
</dbReference>
<keyword evidence="2" id="KW-0723">Serine/threonine-protein kinase</keyword>
<keyword evidence="6 7" id="KW-0067">ATP-binding</keyword>
<proteinExistence type="inferred from homology"/>
<dbReference type="Pfam" id="PF00069">
    <property type="entry name" value="Pkinase"/>
    <property type="match status" value="1"/>
</dbReference>
<comment type="similarity">
    <text evidence="1">Belongs to the protein kinase superfamily. CMGC Ser/Thr protein kinase family. GSK-3 subfamily.</text>
</comment>
<dbReference type="STRING" id="4846.A0A367IM58"/>
<accession>A0A367IM58</accession>
<gene>
    <name evidence="9" type="primary">RIM11_2</name>
    <name evidence="9" type="ORF">CU098_001652</name>
</gene>
<dbReference type="PANTHER" id="PTHR24057:SF0">
    <property type="entry name" value="PROTEIN KINASE SHAGGY-RELATED"/>
    <property type="match status" value="1"/>
</dbReference>
<feature type="domain" description="Protein kinase" evidence="8">
    <location>
        <begin position="42"/>
        <end position="125"/>
    </location>
</feature>
<dbReference type="InterPro" id="IPR000719">
    <property type="entry name" value="Prot_kinase_dom"/>
</dbReference>
<evidence type="ECO:0000259" key="8">
    <source>
        <dbReference type="PROSITE" id="PS50011"/>
    </source>
</evidence>
<evidence type="ECO:0000256" key="7">
    <source>
        <dbReference type="PROSITE-ProRule" id="PRU10141"/>
    </source>
</evidence>
<reference evidence="9 10" key="1">
    <citation type="journal article" date="2018" name="G3 (Bethesda)">
        <title>Phylogenetic and Phylogenomic Definition of Rhizopus Species.</title>
        <authorList>
            <person name="Gryganskyi A.P."/>
            <person name="Golan J."/>
            <person name="Dolatabadi S."/>
            <person name="Mondo S."/>
            <person name="Robb S."/>
            <person name="Idnurm A."/>
            <person name="Muszewska A."/>
            <person name="Steczkiewicz K."/>
            <person name="Masonjones S."/>
            <person name="Liao H.L."/>
            <person name="Gajdeczka M.T."/>
            <person name="Anike F."/>
            <person name="Vuek A."/>
            <person name="Anishchenko I.M."/>
            <person name="Voigt K."/>
            <person name="de Hoog G.S."/>
            <person name="Smith M.E."/>
            <person name="Heitman J."/>
            <person name="Vilgalys R."/>
            <person name="Stajich J.E."/>
        </authorList>
    </citation>
    <scope>NUCLEOTIDE SEQUENCE [LARGE SCALE GENOMIC DNA]</scope>
    <source>
        <strain evidence="9 10">LSU 92-RS-03</strain>
    </source>
</reference>
<dbReference type="InterPro" id="IPR017441">
    <property type="entry name" value="Protein_kinase_ATP_BS"/>
</dbReference>
<dbReference type="InterPro" id="IPR050591">
    <property type="entry name" value="GSK-3"/>
</dbReference>
<evidence type="ECO:0000256" key="3">
    <source>
        <dbReference type="ARBA" id="ARBA00022679"/>
    </source>
</evidence>
<feature type="binding site" evidence="7">
    <location>
        <position position="72"/>
    </location>
    <ligand>
        <name>ATP</name>
        <dbReference type="ChEBI" id="CHEBI:30616"/>
    </ligand>
</feature>
<evidence type="ECO:0000256" key="1">
    <source>
        <dbReference type="ARBA" id="ARBA00005527"/>
    </source>
</evidence>
<evidence type="ECO:0000256" key="6">
    <source>
        <dbReference type="ARBA" id="ARBA00022840"/>
    </source>
</evidence>
<dbReference type="Proteomes" id="UP000253551">
    <property type="component" value="Unassembled WGS sequence"/>
</dbReference>
<evidence type="ECO:0000256" key="4">
    <source>
        <dbReference type="ARBA" id="ARBA00022741"/>
    </source>
</evidence>
<feature type="non-terminal residue" evidence="9">
    <location>
        <position position="125"/>
    </location>
</feature>
<dbReference type="AlphaFoldDB" id="A0A367IM58"/>
<dbReference type="PROSITE" id="PS50011">
    <property type="entry name" value="PROTEIN_KINASE_DOM"/>
    <property type="match status" value="1"/>
</dbReference>
<dbReference type="GO" id="GO:0030154">
    <property type="term" value="P:cell differentiation"/>
    <property type="evidence" value="ECO:0007669"/>
    <property type="project" value="TreeGrafter"/>
</dbReference>
<comment type="caution">
    <text evidence="9">The sequence shown here is derived from an EMBL/GenBank/DDBJ whole genome shotgun (WGS) entry which is preliminary data.</text>
</comment>
<dbReference type="GO" id="GO:0005634">
    <property type="term" value="C:nucleus"/>
    <property type="evidence" value="ECO:0007669"/>
    <property type="project" value="TreeGrafter"/>
</dbReference>
<dbReference type="EMBL" id="PJQM01007018">
    <property type="protein sequence ID" value="RCH78755.1"/>
    <property type="molecule type" value="Genomic_DNA"/>
</dbReference>
<sequence length="125" mass="14184">MSTSHTNHFKFSGKIGDAFDSLRTIRVPAKDGRSGQDIQLQYSHQKVIGNGSFGVVYQVKLTHTGEDAAIKKVLQDKRFKNRELEIMRLMNHPNICGIKAYFYSQGDSKANDVYLNLVMEYVPET</sequence>
<organism evidence="9 10">
    <name type="scientific">Rhizopus stolonifer</name>
    <name type="common">Rhizopus nigricans</name>
    <dbReference type="NCBI Taxonomy" id="4846"/>
    <lineage>
        <taxon>Eukaryota</taxon>
        <taxon>Fungi</taxon>
        <taxon>Fungi incertae sedis</taxon>
        <taxon>Mucoromycota</taxon>
        <taxon>Mucoromycotina</taxon>
        <taxon>Mucoromycetes</taxon>
        <taxon>Mucorales</taxon>
        <taxon>Mucorineae</taxon>
        <taxon>Rhizopodaceae</taxon>
        <taxon>Rhizopus</taxon>
    </lineage>
</organism>
<evidence type="ECO:0000313" key="9">
    <source>
        <dbReference type="EMBL" id="RCH78755.1"/>
    </source>
</evidence>
<dbReference type="InterPro" id="IPR011009">
    <property type="entry name" value="Kinase-like_dom_sf"/>
</dbReference>
<name>A0A367IM58_RHIST</name>
<dbReference type="GO" id="GO:0005737">
    <property type="term" value="C:cytoplasm"/>
    <property type="evidence" value="ECO:0007669"/>
    <property type="project" value="TreeGrafter"/>
</dbReference>
<keyword evidence="5" id="KW-0418">Kinase</keyword>